<evidence type="ECO:0000313" key="4">
    <source>
        <dbReference type="EMBL" id="GHJ84890.1"/>
    </source>
</evidence>
<dbReference type="PIRSF" id="PIRSF000779">
    <property type="entry name" value="RNA_pol_Rpb8"/>
    <property type="match status" value="1"/>
</dbReference>
<evidence type="ECO:0000256" key="2">
    <source>
        <dbReference type="ARBA" id="ARBA00008912"/>
    </source>
</evidence>
<dbReference type="GO" id="GO:0005666">
    <property type="term" value="C:RNA polymerase III complex"/>
    <property type="evidence" value="ECO:0007669"/>
    <property type="project" value="TreeGrafter"/>
</dbReference>
<keyword evidence="3" id="KW-0539">Nucleus</keyword>
<dbReference type="GO" id="GO:0003899">
    <property type="term" value="F:DNA-directed RNA polymerase activity"/>
    <property type="evidence" value="ECO:0007669"/>
    <property type="project" value="InterPro"/>
</dbReference>
<dbReference type="AlphaFoldDB" id="A0A8H3TPM8"/>
<dbReference type="Pfam" id="PF03870">
    <property type="entry name" value="RNA_pol_Rpb8"/>
    <property type="match status" value="1"/>
</dbReference>
<comment type="similarity">
    <text evidence="2">Belongs to the eukaryotic RPB8 RNA polymerase subunit family.</text>
</comment>
<dbReference type="GO" id="GO:0005665">
    <property type="term" value="C:RNA polymerase II, core complex"/>
    <property type="evidence" value="ECO:0007669"/>
    <property type="project" value="TreeGrafter"/>
</dbReference>
<dbReference type="SMART" id="SM00658">
    <property type="entry name" value="RPOL8c"/>
    <property type="match status" value="1"/>
</dbReference>
<comment type="subcellular location">
    <subcellularLocation>
        <location evidence="1">Nucleus</location>
    </subcellularLocation>
</comment>
<accession>A0A8H3TPM8</accession>
<dbReference type="PANTHER" id="PTHR10917">
    <property type="entry name" value="DNA-DIRECTED RNA POLYMERASES I, II, AND III SUBUNIT RPABC3"/>
    <property type="match status" value="1"/>
</dbReference>
<gene>
    <name evidence="4" type="ORF">NliqN6_1292</name>
</gene>
<dbReference type="SUPFAM" id="SSF50249">
    <property type="entry name" value="Nucleic acid-binding proteins"/>
    <property type="match status" value="1"/>
</dbReference>
<dbReference type="GO" id="GO:0006351">
    <property type="term" value="P:DNA-templated transcription"/>
    <property type="evidence" value="ECO:0007669"/>
    <property type="project" value="InterPro"/>
</dbReference>
<evidence type="ECO:0000256" key="1">
    <source>
        <dbReference type="ARBA" id="ARBA00004123"/>
    </source>
</evidence>
<dbReference type="GO" id="GO:0005736">
    <property type="term" value="C:RNA polymerase I complex"/>
    <property type="evidence" value="ECO:0007669"/>
    <property type="project" value="TreeGrafter"/>
</dbReference>
<dbReference type="InterPro" id="IPR012340">
    <property type="entry name" value="NA-bd_OB-fold"/>
</dbReference>
<dbReference type="Proteomes" id="UP000620104">
    <property type="component" value="Unassembled WGS sequence"/>
</dbReference>
<dbReference type="InterPro" id="IPR005570">
    <property type="entry name" value="RPABC3"/>
</dbReference>
<comment type="caution">
    <text evidence="4">The sequence shown here is derived from an EMBL/GenBank/DDBJ whole genome shotgun (WGS) entry which is preliminary data.</text>
</comment>
<dbReference type="OrthoDB" id="20018at2759"/>
<reference evidence="4" key="1">
    <citation type="submission" date="2020-07" db="EMBL/GenBank/DDBJ databases">
        <title>Draft Genome Sequence of a Deep-Sea Yeast, Naganishia (Cryptococcus) liquefaciens strain N6.</title>
        <authorList>
            <person name="Han Y.W."/>
            <person name="Kajitani R."/>
            <person name="Morimoto H."/>
            <person name="Parhat M."/>
            <person name="Tsubouchi H."/>
            <person name="Bakenova O."/>
            <person name="Ogata M."/>
            <person name="Argunhan B."/>
            <person name="Aoki R."/>
            <person name="Kajiwara S."/>
            <person name="Itoh T."/>
            <person name="Iwasaki H."/>
        </authorList>
    </citation>
    <scope>NUCLEOTIDE SEQUENCE</scope>
    <source>
        <strain evidence="4">N6</strain>
    </source>
</reference>
<proteinExistence type="inferred from homology"/>
<protein>
    <recommendedName>
        <fullName evidence="6">DNA-directed RNA polymerases I, II, and III subunit RPABC3</fullName>
    </recommendedName>
</protein>
<name>A0A8H3TPM8_9TREE</name>
<dbReference type="PANTHER" id="PTHR10917:SF0">
    <property type="entry name" value="DNA-DIRECTED RNA POLYMERASES I, II, AND III SUBUNIT RPABC3"/>
    <property type="match status" value="1"/>
</dbReference>
<evidence type="ECO:0008006" key="6">
    <source>
        <dbReference type="Google" id="ProtNLM"/>
    </source>
</evidence>
<evidence type="ECO:0000256" key="3">
    <source>
        <dbReference type="ARBA" id="ARBA00023242"/>
    </source>
</evidence>
<dbReference type="EMBL" id="BLZA01000009">
    <property type="protein sequence ID" value="GHJ84890.1"/>
    <property type="molecule type" value="Genomic_DNA"/>
</dbReference>
<keyword evidence="5" id="KW-1185">Reference proteome</keyword>
<evidence type="ECO:0000313" key="5">
    <source>
        <dbReference type="Proteomes" id="UP000620104"/>
    </source>
</evidence>
<dbReference type="Gene3D" id="2.40.50.140">
    <property type="entry name" value="Nucleic acid-binding proteins"/>
    <property type="match status" value="1"/>
</dbReference>
<organism evidence="4 5">
    <name type="scientific">Naganishia liquefaciens</name>
    <dbReference type="NCBI Taxonomy" id="104408"/>
    <lineage>
        <taxon>Eukaryota</taxon>
        <taxon>Fungi</taxon>
        <taxon>Dikarya</taxon>
        <taxon>Basidiomycota</taxon>
        <taxon>Agaricomycotina</taxon>
        <taxon>Tremellomycetes</taxon>
        <taxon>Filobasidiales</taxon>
        <taxon>Filobasidiaceae</taxon>
        <taxon>Naganishia</taxon>
    </lineage>
</organism>
<sequence length="168" mass="18695">MSDTGNILFSHNIKVTDLDKEGKKFDKVSRLTGYSQTQEKDTASHTTAGTIEITLDYASELIAFHKNEVIRVTLARSLERDWTGEETSGAGKREMWRGGDEGLAADFDYVMFGKIYKFDESKKGDNQTTAYLSFGGLLMALRGNYRALSNLVIGENVYLCVGKQASKK</sequence>